<keyword evidence="1" id="KW-0399">Innate immunity</keyword>
<organism evidence="10 11">
    <name type="scientific">Collichthys lucidus</name>
    <name type="common">Big head croaker</name>
    <name type="synonym">Sciaena lucida</name>
    <dbReference type="NCBI Taxonomy" id="240159"/>
    <lineage>
        <taxon>Eukaryota</taxon>
        <taxon>Metazoa</taxon>
        <taxon>Chordata</taxon>
        <taxon>Craniata</taxon>
        <taxon>Vertebrata</taxon>
        <taxon>Euteleostomi</taxon>
        <taxon>Actinopterygii</taxon>
        <taxon>Neopterygii</taxon>
        <taxon>Teleostei</taxon>
        <taxon>Neoteleostei</taxon>
        <taxon>Acanthomorphata</taxon>
        <taxon>Eupercaria</taxon>
        <taxon>Sciaenidae</taxon>
        <taxon>Collichthys</taxon>
    </lineage>
</organism>
<evidence type="ECO:0000259" key="8">
    <source>
        <dbReference type="PROSITE" id="PS50089"/>
    </source>
</evidence>
<evidence type="ECO:0000313" key="10">
    <source>
        <dbReference type="EMBL" id="TKS93132.1"/>
    </source>
</evidence>
<dbReference type="Pfam" id="PF00622">
    <property type="entry name" value="SPRY"/>
    <property type="match status" value="1"/>
</dbReference>
<dbReference type="FunFam" id="2.60.120.920:FF:000004">
    <property type="entry name" value="Butyrophilin subfamily 1 member A1"/>
    <property type="match status" value="1"/>
</dbReference>
<reference evidence="10 11" key="1">
    <citation type="submission" date="2019-01" db="EMBL/GenBank/DDBJ databases">
        <title>Genome Assembly of Collichthys lucidus.</title>
        <authorList>
            <person name="Cai M."/>
            <person name="Xiao S."/>
        </authorList>
    </citation>
    <scope>NUCLEOTIDE SEQUENCE [LARGE SCALE GENOMIC DNA]</scope>
    <source>
        <strain evidence="10">JT15FE1705JMU</strain>
        <tissue evidence="10">Muscle</tissue>
    </source>
</reference>
<evidence type="ECO:0000256" key="2">
    <source>
        <dbReference type="ARBA" id="ARBA00022723"/>
    </source>
</evidence>
<keyword evidence="4" id="KW-0862">Zinc</keyword>
<dbReference type="InterPro" id="IPR003877">
    <property type="entry name" value="SPRY_dom"/>
</dbReference>
<dbReference type="InterPro" id="IPR001841">
    <property type="entry name" value="Znf_RING"/>
</dbReference>
<dbReference type="PANTHER" id="PTHR25465">
    <property type="entry name" value="B-BOX DOMAIN CONTAINING"/>
    <property type="match status" value="1"/>
</dbReference>
<dbReference type="PRINTS" id="PR01407">
    <property type="entry name" value="BUTYPHLNCDUF"/>
</dbReference>
<keyword evidence="5" id="KW-0391">Immunity</keyword>
<dbReference type="PROSITE" id="PS50188">
    <property type="entry name" value="B302_SPRY"/>
    <property type="match status" value="1"/>
</dbReference>
<dbReference type="GO" id="GO:0008270">
    <property type="term" value="F:zinc ion binding"/>
    <property type="evidence" value="ECO:0007669"/>
    <property type="project" value="UniProtKB-KW"/>
</dbReference>
<dbReference type="Pfam" id="PF25600">
    <property type="entry name" value="TRIM_CC"/>
    <property type="match status" value="1"/>
</dbReference>
<dbReference type="GO" id="GO:0045087">
    <property type="term" value="P:innate immune response"/>
    <property type="evidence" value="ECO:0007669"/>
    <property type="project" value="UniProtKB-KW"/>
</dbReference>
<evidence type="ECO:0000256" key="4">
    <source>
        <dbReference type="ARBA" id="ARBA00022833"/>
    </source>
</evidence>
<dbReference type="Gene3D" id="2.60.120.920">
    <property type="match status" value="1"/>
</dbReference>
<dbReference type="InterPro" id="IPR051051">
    <property type="entry name" value="E3_ubiq-ligase_TRIM/RNF"/>
</dbReference>
<dbReference type="Pfam" id="PF13923">
    <property type="entry name" value="zf-C3HC4_2"/>
    <property type="match status" value="1"/>
</dbReference>
<feature type="coiled-coil region" evidence="7">
    <location>
        <begin position="184"/>
        <end position="218"/>
    </location>
</feature>
<dbReference type="InterPro" id="IPR013320">
    <property type="entry name" value="ConA-like_dom_sf"/>
</dbReference>
<evidence type="ECO:0000256" key="5">
    <source>
        <dbReference type="ARBA" id="ARBA00022859"/>
    </source>
</evidence>
<dbReference type="InterPro" id="IPR017907">
    <property type="entry name" value="Znf_RING_CS"/>
</dbReference>
<evidence type="ECO:0000256" key="1">
    <source>
        <dbReference type="ARBA" id="ARBA00022588"/>
    </source>
</evidence>
<keyword evidence="11" id="KW-1185">Reference proteome</keyword>
<keyword evidence="2" id="KW-0479">Metal-binding</keyword>
<evidence type="ECO:0000256" key="7">
    <source>
        <dbReference type="SAM" id="Coils"/>
    </source>
</evidence>
<evidence type="ECO:0000256" key="3">
    <source>
        <dbReference type="ARBA" id="ARBA00022771"/>
    </source>
</evidence>
<dbReference type="Gene3D" id="3.30.160.60">
    <property type="entry name" value="Classic Zinc Finger"/>
    <property type="match status" value="1"/>
</dbReference>
<dbReference type="EMBL" id="CM014101">
    <property type="protein sequence ID" value="TKS93132.1"/>
    <property type="molecule type" value="Genomic_DNA"/>
</dbReference>
<keyword evidence="7" id="KW-0175">Coiled coil</keyword>
<proteinExistence type="predicted"/>
<dbReference type="CDD" id="cd13733">
    <property type="entry name" value="SPRY_PRY_C-I_1"/>
    <property type="match status" value="1"/>
</dbReference>
<protein>
    <submittedName>
        <fullName evidence="10">E3 ubiquitin-protein ligase TRIM21</fullName>
    </submittedName>
</protein>
<dbReference type="InterPro" id="IPR003879">
    <property type="entry name" value="Butyrophylin_SPRY"/>
</dbReference>
<dbReference type="InterPro" id="IPR006574">
    <property type="entry name" value="PRY"/>
</dbReference>
<evidence type="ECO:0000313" key="11">
    <source>
        <dbReference type="Proteomes" id="UP000298787"/>
    </source>
</evidence>
<dbReference type="Gene3D" id="4.10.830.40">
    <property type="match status" value="1"/>
</dbReference>
<dbReference type="STRING" id="240159.A0A4V6ATQ4"/>
<dbReference type="Pfam" id="PF13765">
    <property type="entry name" value="PRY"/>
    <property type="match status" value="1"/>
</dbReference>
<dbReference type="AlphaFoldDB" id="A0A4V6ATQ4"/>
<dbReference type="SUPFAM" id="SSF49899">
    <property type="entry name" value="Concanavalin A-like lectins/glucanases"/>
    <property type="match status" value="1"/>
</dbReference>
<name>A0A4V6ATQ4_COLLU</name>
<dbReference type="InterPro" id="IPR058030">
    <property type="entry name" value="TRIM8/14/16/25/29/45/65_CC"/>
</dbReference>
<dbReference type="SMART" id="SM00589">
    <property type="entry name" value="PRY"/>
    <property type="match status" value="1"/>
</dbReference>
<dbReference type="InterPro" id="IPR043136">
    <property type="entry name" value="B30.2/SPRY_sf"/>
</dbReference>
<dbReference type="PROSITE" id="PS00518">
    <property type="entry name" value="ZF_RING_1"/>
    <property type="match status" value="1"/>
</dbReference>
<accession>A0A4V6ATQ4</accession>
<sequence>MASTQASPSEICSLDKHLMCSICMDQFVDPVTTTCGHSFCKKCLDCNIRINDGTCPLCKAHQNRTPQVNIVLRDIIKQIKEMKDDDEYTGAPGEVACDVCTETRKLKAEKSCLVCLASYCSTHLENHSTTKRLKGHKLVEPVENLDERACLQHGRPLELYSRKKERCICVRCMDDSQEEVVSTEDEWDNKKAKLENTKTELQEKIEKRKTQVDEINASLKICKDEIETEWWDIEGVFTAVIAIVEKAQAEALQPLKDRRRAVEKDAKDLIEKLEAEISSLEKNIADLEKISALEDHILFLQSYPSLQDVDIKDWTKVEFDTSLAFGTMRKTTTTLLEEIQQKLEKLTSIVDVKLDPNTAHRRLLLSDDGKEVKDGGEDKEVDDSSERFDLFASILGLNKLTSGKSYWEVEVSNKTGWDLGVARGDANRKGKLSLNPDNGYWVTVHYENEKYAALTAPPVRLTQKDKPEKVGVFVDYEEGLVSFYNMSAQSHIYSFIECSFSDKIFPYFSPHVKQDEKNADPLIICTVKPCVQDVDKS</sequence>
<dbReference type="InterPro" id="IPR013083">
    <property type="entry name" value="Znf_RING/FYVE/PHD"/>
</dbReference>
<dbReference type="SUPFAM" id="SSF57850">
    <property type="entry name" value="RING/U-box"/>
    <property type="match status" value="1"/>
</dbReference>
<dbReference type="CDD" id="cd19802">
    <property type="entry name" value="Bbox1_TRIM8-like"/>
    <property type="match status" value="1"/>
</dbReference>
<gene>
    <name evidence="10" type="ORF">D9C73_026881</name>
</gene>
<dbReference type="Gene3D" id="3.30.40.10">
    <property type="entry name" value="Zinc/RING finger domain, C3HC4 (zinc finger)"/>
    <property type="match status" value="1"/>
</dbReference>
<feature type="domain" description="RING-type" evidence="8">
    <location>
        <begin position="20"/>
        <end position="59"/>
    </location>
</feature>
<dbReference type="Proteomes" id="UP000298787">
    <property type="component" value="Chromosome 24"/>
</dbReference>
<dbReference type="SMART" id="SM00449">
    <property type="entry name" value="SPRY"/>
    <property type="match status" value="1"/>
</dbReference>
<dbReference type="PANTHER" id="PTHR25465:SF49">
    <property type="entry name" value="BLOODTHIRSTY-RELATED GENE FAMILY, MEMBER 1-RELATED"/>
    <property type="match status" value="1"/>
</dbReference>
<evidence type="ECO:0000256" key="6">
    <source>
        <dbReference type="PROSITE-ProRule" id="PRU00175"/>
    </source>
</evidence>
<feature type="coiled-coil region" evidence="7">
    <location>
        <begin position="263"/>
        <end position="290"/>
    </location>
</feature>
<dbReference type="GO" id="GO:0005737">
    <property type="term" value="C:cytoplasm"/>
    <property type="evidence" value="ECO:0007669"/>
    <property type="project" value="UniProtKB-ARBA"/>
</dbReference>
<dbReference type="PROSITE" id="PS50089">
    <property type="entry name" value="ZF_RING_2"/>
    <property type="match status" value="1"/>
</dbReference>
<dbReference type="InterPro" id="IPR001870">
    <property type="entry name" value="B30.2/SPRY"/>
</dbReference>
<feature type="domain" description="B30.2/SPRY" evidence="9">
    <location>
        <begin position="332"/>
        <end position="529"/>
    </location>
</feature>
<dbReference type="SUPFAM" id="SSF57845">
    <property type="entry name" value="B-box zinc-binding domain"/>
    <property type="match status" value="1"/>
</dbReference>
<dbReference type="SMART" id="SM00184">
    <property type="entry name" value="RING"/>
    <property type="match status" value="1"/>
</dbReference>
<evidence type="ECO:0000259" key="9">
    <source>
        <dbReference type="PROSITE" id="PS50188"/>
    </source>
</evidence>
<keyword evidence="3 6" id="KW-0863">Zinc-finger</keyword>